<dbReference type="PROSITE" id="PS51198">
    <property type="entry name" value="UVRD_HELICASE_ATP_BIND"/>
    <property type="match status" value="1"/>
</dbReference>
<name>A0AA97CWU2_9ACTN</name>
<evidence type="ECO:0000256" key="1">
    <source>
        <dbReference type="ARBA" id="ARBA00022741"/>
    </source>
</evidence>
<accession>A0AA97CWU2</accession>
<reference evidence="7" key="1">
    <citation type="submission" date="2023-06" db="EMBL/GenBank/DDBJ databases">
        <title>Gordonia sp. nov. and Pseudochrobactrum sp. nov., two species isolated from the burying beetle Nicrophorus vespilloides.</title>
        <authorList>
            <person name="Poehlein A."/>
            <person name="Guzman J."/>
            <person name="Daniel R."/>
            <person name="Vilcinskas A."/>
        </authorList>
    </citation>
    <scope>NUCLEOTIDE SEQUENCE</scope>
    <source>
        <strain evidence="7">MP11Mi</strain>
    </source>
</reference>
<dbReference type="AlphaFoldDB" id="A0AA97CWU2"/>
<sequence>MTSTVFHLSDSSSSKSDPAVIGLDVSAFDAVRRRVDEQTAETTAELDAARKTTDLRGAGGVERDLQVRRLERRLRRLSRLGAELILGRITATDGESTYIGRIGVSDADGATLLVDWRTPAAAPFFAATLADPQGLVSRRHYRWSRHPAGSHGVVVDYWDEWFGIGDDTPSGALDAQSSFLAGLAASRSSTMTSVLGTIAADQDAAIRAPSRGPLVVDGGPGTGKTVVALHRAAYLLYADPRLQGGRGRILFVGPHRPYLAYIADVLPSLGEDGVATCTLADLVAEGQRAVPESDPEVAALKASVDLVAAIEPAVRFYEEPPREGTQVETDYGDVWVSVTDWAEALGAAEPGSPHNEARTDVWEALLDIVTDGEDDESGQMRAAVAADRDLVVAFGKVWPVIEADDLVSDLWTVPAYLRRCAPDLTEAQVCALQRTDAKAWTDADLPLLDAARRRLGDSDSARREARNRAAAAERTRTMDSVVDDLISSSDDGEALVSMLRAEDIQGVIVDDSGSERPEPDSFAGPFAHIVVDEAQELTDAQWRMLLDRCPSRSFTVVGDRAQARDGFTESWTQRLQRVGAGEPRLRTLTVNYRTPEEIMTVAAPVIRQALPDANVPTSVRSGGIPVAYGDLADLESTVADWLREHADGTACVIGAPGFDAGPRVSSLTPTLAKGLEFDLVVLVDPQQFGEDVAGAVDRYVAMTRSTQALIVLTSE</sequence>
<keyword evidence="1 5" id="KW-0547">Nucleotide-binding</keyword>
<dbReference type="RefSeq" id="WP_420039710.1">
    <property type="nucleotide sequence ID" value="NZ_CP128986.1"/>
</dbReference>
<keyword evidence="3 5" id="KW-0347">Helicase</keyword>
<proteinExistence type="predicted"/>
<evidence type="ECO:0000256" key="4">
    <source>
        <dbReference type="ARBA" id="ARBA00022840"/>
    </source>
</evidence>
<dbReference type="GO" id="GO:0005524">
    <property type="term" value="F:ATP binding"/>
    <property type="evidence" value="ECO:0007669"/>
    <property type="project" value="UniProtKB-UniRule"/>
</dbReference>
<dbReference type="GO" id="GO:0043138">
    <property type="term" value="F:3'-5' DNA helicase activity"/>
    <property type="evidence" value="ECO:0007669"/>
    <property type="project" value="TreeGrafter"/>
</dbReference>
<dbReference type="GO" id="GO:0005829">
    <property type="term" value="C:cytosol"/>
    <property type="evidence" value="ECO:0007669"/>
    <property type="project" value="TreeGrafter"/>
</dbReference>
<dbReference type="GO" id="GO:0016787">
    <property type="term" value="F:hydrolase activity"/>
    <property type="evidence" value="ECO:0007669"/>
    <property type="project" value="UniProtKB-UniRule"/>
</dbReference>
<dbReference type="PANTHER" id="PTHR11070:SF45">
    <property type="entry name" value="DNA 3'-5' HELICASE"/>
    <property type="match status" value="1"/>
</dbReference>
<organism evidence="7">
    <name type="scientific">Gordonia sp. MP11Mi</name>
    <dbReference type="NCBI Taxonomy" id="3022769"/>
    <lineage>
        <taxon>Bacteria</taxon>
        <taxon>Bacillati</taxon>
        <taxon>Actinomycetota</taxon>
        <taxon>Actinomycetes</taxon>
        <taxon>Mycobacteriales</taxon>
        <taxon>Gordoniaceae</taxon>
        <taxon>Gordonia</taxon>
    </lineage>
</organism>
<dbReference type="InterPro" id="IPR027417">
    <property type="entry name" value="P-loop_NTPase"/>
</dbReference>
<evidence type="ECO:0000256" key="2">
    <source>
        <dbReference type="ARBA" id="ARBA00022801"/>
    </source>
</evidence>
<dbReference type="Gene3D" id="3.40.50.300">
    <property type="entry name" value="P-loop containing nucleotide triphosphate hydrolases"/>
    <property type="match status" value="3"/>
</dbReference>
<protein>
    <recommendedName>
        <fullName evidence="6">UvrD-like helicase ATP-binding domain-containing protein</fullName>
    </recommendedName>
</protein>
<feature type="domain" description="UvrD-like helicase ATP-binding" evidence="6">
    <location>
        <begin position="197"/>
        <end position="595"/>
    </location>
</feature>
<keyword evidence="2 5" id="KW-0378">Hydrolase</keyword>
<dbReference type="GO" id="GO:0000725">
    <property type="term" value="P:recombinational repair"/>
    <property type="evidence" value="ECO:0007669"/>
    <property type="project" value="TreeGrafter"/>
</dbReference>
<dbReference type="EMBL" id="CP128986">
    <property type="protein sequence ID" value="WOC13934.1"/>
    <property type="molecule type" value="Genomic_DNA"/>
</dbReference>
<dbReference type="PANTHER" id="PTHR11070">
    <property type="entry name" value="UVRD / RECB / PCRA DNA HELICASE FAMILY MEMBER"/>
    <property type="match status" value="1"/>
</dbReference>
<dbReference type="GO" id="GO:0003677">
    <property type="term" value="F:DNA binding"/>
    <property type="evidence" value="ECO:0007669"/>
    <property type="project" value="InterPro"/>
</dbReference>
<evidence type="ECO:0000313" key="7">
    <source>
        <dbReference type="EMBL" id="WOC13934.1"/>
    </source>
</evidence>
<gene>
    <name evidence="7" type="ORF">MP11Mi_30460</name>
</gene>
<dbReference type="SUPFAM" id="SSF52540">
    <property type="entry name" value="P-loop containing nucleoside triphosphate hydrolases"/>
    <property type="match status" value="1"/>
</dbReference>
<evidence type="ECO:0000256" key="3">
    <source>
        <dbReference type="ARBA" id="ARBA00022806"/>
    </source>
</evidence>
<dbReference type="InterPro" id="IPR000212">
    <property type="entry name" value="DNA_helicase_UvrD/REP"/>
</dbReference>
<evidence type="ECO:0000256" key="5">
    <source>
        <dbReference type="PROSITE-ProRule" id="PRU00560"/>
    </source>
</evidence>
<dbReference type="InterPro" id="IPR014016">
    <property type="entry name" value="UvrD-like_ATP-bd"/>
</dbReference>
<dbReference type="NCBIfam" id="NF041254">
    <property type="entry name" value="motor_HelR"/>
    <property type="match status" value="1"/>
</dbReference>
<evidence type="ECO:0000259" key="6">
    <source>
        <dbReference type="PROSITE" id="PS51198"/>
    </source>
</evidence>
<keyword evidence="4 5" id="KW-0067">ATP-binding</keyword>
<feature type="binding site" evidence="5">
    <location>
        <begin position="218"/>
        <end position="225"/>
    </location>
    <ligand>
        <name>ATP</name>
        <dbReference type="ChEBI" id="CHEBI:30616"/>
    </ligand>
</feature>